<reference evidence="11" key="1">
    <citation type="submission" date="2020-11" db="EMBL/GenBank/DDBJ databases">
        <authorList>
            <consortium name="DOE Joint Genome Institute"/>
            <person name="Ahrendt S."/>
            <person name="Riley R."/>
            <person name="Andreopoulos W."/>
            <person name="Labutti K."/>
            <person name="Pangilinan J."/>
            <person name="Ruiz-Duenas F.J."/>
            <person name="Barrasa J.M."/>
            <person name="Sanchez-Garcia M."/>
            <person name="Camarero S."/>
            <person name="Miyauchi S."/>
            <person name="Serrano A."/>
            <person name="Linde D."/>
            <person name="Babiker R."/>
            <person name="Drula E."/>
            <person name="Ayuso-Fernandez I."/>
            <person name="Pacheco R."/>
            <person name="Padilla G."/>
            <person name="Ferreira P."/>
            <person name="Barriuso J."/>
            <person name="Kellner H."/>
            <person name="Castanera R."/>
            <person name="Alfaro M."/>
            <person name="Ramirez L."/>
            <person name="Pisabarro A.G."/>
            <person name="Kuo A."/>
            <person name="Tritt A."/>
            <person name="Lipzen A."/>
            <person name="He G."/>
            <person name="Yan M."/>
            <person name="Ng V."/>
            <person name="Cullen D."/>
            <person name="Martin F."/>
            <person name="Rosso M.-N."/>
            <person name="Henrissat B."/>
            <person name="Hibbett D."/>
            <person name="Martinez A.T."/>
            <person name="Grigoriev I.V."/>
        </authorList>
    </citation>
    <scope>NUCLEOTIDE SEQUENCE</scope>
    <source>
        <strain evidence="11">CBS 247.69</strain>
    </source>
</reference>
<dbReference type="InterPro" id="IPR017972">
    <property type="entry name" value="Cyt_P450_CS"/>
</dbReference>
<keyword evidence="5 9" id="KW-0479">Metal-binding</keyword>
<dbReference type="Gene3D" id="1.10.630.10">
    <property type="entry name" value="Cytochrome P450"/>
    <property type="match status" value="1"/>
</dbReference>
<keyword evidence="7 9" id="KW-0408">Iron</keyword>
<dbReference type="InterPro" id="IPR001128">
    <property type="entry name" value="Cyt_P450"/>
</dbReference>
<proteinExistence type="inferred from homology"/>
<dbReference type="GO" id="GO:0004497">
    <property type="term" value="F:monooxygenase activity"/>
    <property type="evidence" value="ECO:0007669"/>
    <property type="project" value="UniProtKB-KW"/>
</dbReference>
<evidence type="ECO:0000256" key="3">
    <source>
        <dbReference type="ARBA" id="ARBA00010617"/>
    </source>
</evidence>
<dbReference type="EMBL" id="MU150234">
    <property type="protein sequence ID" value="KAF9468079.1"/>
    <property type="molecule type" value="Genomic_DNA"/>
</dbReference>
<evidence type="ECO:0000256" key="9">
    <source>
        <dbReference type="PIRSR" id="PIRSR602401-1"/>
    </source>
</evidence>
<dbReference type="PRINTS" id="PR00463">
    <property type="entry name" value="EP450I"/>
</dbReference>
<comment type="caution">
    <text evidence="11">The sequence shown here is derived from an EMBL/GenBank/DDBJ whole genome shotgun (WGS) entry which is preliminary data.</text>
</comment>
<name>A0A9P5YF25_9AGAR</name>
<sequence length="515" mass="57430">MFDHLLAVISLVLTLIIVGYRRLRIYPPHGTKLPPGPKGLPIVGNVLDMPKETAWLTYANWATTYGEVVYVEVFGSPLIILNSMKATAELFEKRSANYADRPPMVMANELMGWGWNLGHMRYSDWWRRHRKMFHQFFQPRSLPNYHEVQLEATSTLLRQLLDKPDGFSQHILQHAAAAILRVVYGYDIKTSHDFYVSLVDEAVKDLMHAVTGLFLVEFLPVLKHIPAWFPGANFKKQANLGAISAGKMRDMPFESLKQSIADGTAVSCFVSENLEALKDKEILPENEEDVVKNCAGVAYLAGSDTTASVVVSFMLAMAHNPDIQSRAQAELEAVVGTSRLPDFADRPMLSYIDAILSETLRWNPAAPLGVPHRSVEGDIYEGMYIPAGSVVMGNTWAILHDESVYPEPFEFKPERFLRQNGKQLPPDPAIVGAFGFGRRICPGRHFAMDAAWIAIASILACFKISKAVDENGNVIEPAIAYTDGLVIHPKPFKLQITPRSQDIINAIRSADESKK</sequence>
<dbReference type="SUPFAM" id="SSF48264">
    <property type="entry name" value="Cytochrome P450"/>
    <property type="match status" value="1"/>
</dbReference>
<evidence type="ECO:0000256" key="6">
    <source>
        <dbReference type="ARBA" id="ARBA00023002"/>
    </source>
</evidence>
<dbReference type="AlphaFoldDB" id="A0A9P5YF25"/>
<dbReference type="PANTHER" id="PTHR46300:SF7">
    <property type="entry name" value="P450, PUTATIVE (EUROFUNG)-RELATED"/>
    <property type="match status" value="1"/>
</dbReference>
<dbReference type="Pfam" id="PF00067">
    <property type="entry name" value="p450"/>
    <property type="match status" value="1"/>
</dbReference>
<dbReference type="PROSITE" id="PS00086">
    <property type="entry name" value="CYTOCHROME_P450"/>
    <property type="match status" value="1"/>
</dbReference>
<evidence type="ECO:0000256" key="2">
    <source>
        <dbReference type="ARBA" id="ARBA00005179"/>
    </source>
</evidence>
<evidence type="ECO:0000313" key="12">
    <source>
        <dbReference type="Proteomes" id="UP000807353"/>
    </source>
</evidence>
<feature type="binding site" description="axial binding residue" evidence="9">
    <location>
        <position position="441"/>
    </location>
    <ligand>
        <name>heme</name>
        <dbReference type="ChEBI" id="CHEBI:30413"/>
    </ligand>
    <ligandPart>
        <name>Fe</name>
        <dbReference type="ChEBI" id="CHEBI:18248"/>
    </ligandPart>
</feature>
<dbReference type="InterPro" id="IPR050364">
    <property type="entry name" value="Cytochrome_P450_fung"/>
</dbReference>
<dbReference type="InterPro" id="IPR036396">
    <property type="entry name" value="Cyt_P450_sf"/>
</dbReference>
<comment type="cofactor">
    <cofactor evidence="1 9">
        <name>heme</name>
        <dbReference type="ChEBI" id="CHEBI:30413"/>
    </cofactor>
</comment>
<dbReference type="InterPro" id="IPR002401">
    <property type="entry name" value="Cyt_P450_E_grp-I"/>
</dbReference>
<evidence type="ECO:0000256" key="5">
    <source>
        <dbReference type="ARBA" id="ARBA00022723"/>
    </source>
</evidence>
<evidence type="ECO:0000256" key="7">
    <source>
        <dbReference type="ARBA" id="ARBA00023004"/>
    </source>
</evidence>
<dbReference type="OrthoDB" id="2789670at2759"/>
<comment type="similarity">
    <text evidence="3 10">Belongs to the cytochrome P450 family.</text>
</comment>
<dbReference type="GO" id="GO:0005506">
    <property type="term" value="F:iron ion binding"/>
    <property type="evidence" value="ECO:0007669"/>
    <property type="project" value="InterPro"/>
</dbReference>
<keyword evidence="8 10" id="KW-0503">Monooxygenase</keyword>
<dbReference type="PANTHER" id="PTHR46300">
    <property type="entry name" value="P450, PUTATIVE (EUROFUNG)-RELATED-RELATED"/>
    <property type="match status" value="1"/>
</dbReference>
<evidence type="ECO:0000256" key="1">
    <source>
        <dbReference type="ARBA" id="ARBA00001971"/>
    </source>
</evidence>
<accession>A0A9P5YF25</accession>
<organism evidence="11 12">
    <name type="scientific">Collybia nuda</name>
    <dbReference type="NCBI Taxonomy" id="64659"/>
    <lineage>
        <taxon>Eukaryota</taxon>
        <taxon>Fungi</taxon>
        <taxon>Dikarya</taxon>
        <taxon>Basidiomycota</taxon>
        <taxon>Agaricomycotina</taxon>
        <taxon>Agaricomycetes</taxon>
        <taxon>Agaricomycetidae</taxon>
        <taxon>Agaricales</taxon>
        <taxon>Tricholomatineae</taxon>
        <taxon>Clitocybaceae</taxon>
        <taxon>Collybia</taxon>
    </lineage>
</organism>
<evidence type="ECO:0000313" key="11">
    <source>
        <dbReference type="EMBL" id="KAF9468079.1"/>
    </source>
</evidence>
<dbReference type="GO" id="GO:0020037">
    <property type="term" value="F:heme binding"/>
    <property type="evidence" value="ECO:0007669"/>
    <property type="project" value="InterPro"/>
</dbReference>
<keyword evidence="4 9" id="KW-0349">Heme</keyword>
<gene>
    <name evidence="11" type="ORF">BDZ94DRAFT_1209799</name>
</gene>
<evidence type="ECO:0000256" key="10">
    <source>
        <dbReference type="RuleBase" id="RU000461"/>
    </source>
</evidence>
<keyword evidence="12" id="KW-1185">Reference proteome</keyword>
<evidence type="ECO:0000256" key="4">
    <source>
        <dbReference type="ARBA" id="ARBA00022617"/>
    </source>
</evidence>
<dbReference type="GO" id="GO:0016705">
    <property type="term" value="F:oxidoreductase activity, acting on paired donors, with incorporation or reduction of molecular oxygen"/>
    <property type="evidence" value="ECO:0007669"/>
    <property type="project" value="InterPro"/>
</dbReference>
<dbReference type="CDD" id="cd11065">
    <property type="entry name" value="CYP64-like"/>
    <property type="match status" value="1"/>
</dbReference>
<dbReference type="Proteomes" id="UP000807353">
    <property type="component" value="Unassembled WGS sequence"/>
</dbReference>
<evidence type="ECO:0000256" key="8">
    <source>
        <dbReference type="ARBA" id="ARBA00023033"/>
    </source>
</evidence>
<protein>
    <submittedName>
        <fullName evidence="11">Cytochrome P450</fullName>
    </submittedName>
</protein>
<keyword evidence="6 10" id="KW-0560">Oxidoreductase</keyword>
<comment type="pathway">
    <text evidence="2">Secondary metabolite biosynthesis.</text>
</comment>